<dbReference type="EMBL" id="CAXDID020000065">
    <property type="protein sequence ID" value="CAL6011922.1"/>
    <property type="molecule type" value="Genomic_DNA"/>
</dbReference>
<reference evidence="3 4" key="2">
    <citation type="submission" date="2024-07" db="EMBL/GenBank/DDBJ databases">
        <authorList>
            <person name="Akdeniz Z."/>
        </authorList>
    </citation>
    <scope>NUCLEOTIDE SEQUENCE [LARGE SCALE GENOMIC DNA]</scope>
</reference>
<comment type="caution">
    <text evidence="2">The sequence shown here is derived from an EMBL/GenBank/DDBJ whole genome shotgun (WGS) entry which is preliminary data.</text>
</comment>
<feature type="region of interest" description="Disordered" evidence="1">
    <location>
        <begin position="1"/>
        <end position="21"/>
    </location>
</feature>
<proteinExistence type="predicted"/>
<evidence type="ECO:0000256" key="1">
    <source>
        <dbReference type="SAM" id="MobiDB-lite"/>
    </source>
</evidence>
<evidence type="ECO:0000313" key="3">
    <source>
        <dbReference type="EMBL" id="CAL6011922.1"/>
    </source>
</evidence>
<gene>
    <name evidence="2" type="ORF">HINF_LOCUS1685</name>
    <name evidence="3" type="ORF">HINF_LOCUS23055</name>
</gene>
<keyword evidence="4" id="KW-1185">Reference proteome</keyword>
<dbReference type="AlphaFoldDB" id="A0AA86N6Z4"/>
<dbReference type="EMBL" id="CATOUU010000042">
    <property type="protein sequence ID" value="CAI9914040.1"/>
    <property type="molecule type" value="Genomic_DNA"/>
</dbReference>
<organism evidence="2">
    <name type="scientific">Hexamita inflata</name>
    <dbReference type="NCBI Taxonomy" id="28002"/>
    <lineage>
        <taxon>Eukaryota</taxon>
        <taxon>Metamonada</taxon>
        <taxon>Diplomonadida</taxon>
        <taxon>Hexamitidae</taxon>
        <taxon>Hexamitinae</taxon>
        <taxon>Hexamita</taxon>
    </lineage>
</organism>
<sequence>MKTSEFPSPSDLPSQENVDTFNTNDFQSMANLKPDTTDKALPDTNAIFKIELSKDMLTLTPDQLEANVNNKIDNPNDVSGDGPQTNLKQIEDVGQDYDYERFEDLSDVKYSQIRAQEKKSEPEQITNAHTDSTAQSQSQWMIFKTVVFETIKQYFKVQFQTLEEALVHYRNCIVGSENGKATKIHLNFKQIANDSDMITEKECRQKFQTLLENTLQSWPQERVEAVKTRILELWQQVQEPEIAQRKKLIKAMIEEEFQLKQQVQFKYKEMQNKINYILKNLK</sequence>
<dbReference type="Proteomes" id="UP001642409">
    <property type="component" value="Unassembled WGS sequence"/>
</dbReference>
<reference evidence="2" key="1">
    <citation type="submission" date="2023-06" db="EMBL/GenBank/DDBJ databases">
        <authorList>
            <person name="Kurt Z."/>
        </authorList>
    </citation>
    <scope>NUCLEOTIDE SEQUENCE</scope>
</reference>
<protein>
    <submittedName>
        <fullName evidence="3">Hypothetical_protein</fullName>
    </submittedName>
</protein>
<accession>A0AA86N6Z4</accession>
<name>A0AA86N6Z4_9EUKA</name>
<evidence type="ECO:0000313" key="2">
    <source>
        <dbReference type="EMBL" id="CAI9914040.1"/>
    </source>
</evidence>
<evidence type="ECO:0000313" key="4">
    <source>
        <dbReference type="Proteomes" id="UP001642409"/>
    </source>
</evidence>